<dbReference type="NCBIfam" id="TIGR00257">
    <property type="entry name" value="IMPACT_YIGZ"/>
    <property type="match status" value="1"/>
</dbReference>
<dbReference type="PANTHER" id="PTHR16301">
    <property type="entry name" value="IMPACT-RELATED"/>
    <property type="match status" value="1"/>
</dbReference>
<protein>
    <submittedName>
        <fullName evidence="3">YigZ family protein</fullName>
    </submittedName>
</protein>
<dbReference type="InterPro" id="IPR036956">
    <property type="entry name" value="Impact_N_sf"/>
</dbReference>
<keyword evidence="4" id="KW-1185">Reference proteome</keyword>
<organism evidence="3 4">
    <name type="scientific">Olivibacter ginsenosidimutans</name>
    <dbReference type="NCBI Taxonomy" id="1176537"/>
    <lineage>
        <taxon>Bacteria</taxon>
        <taxon>Pseudomonadati</taxon>
        <taxon>Bacteroidota</taxon>
        <taxon>Sphingobacteriia</taxon>
        <taxon>Sphingobacteriales</taxon>
        <taxon>Sphingobacteriaceae</taxon>
        <taxon>Olivibacter</taxon>
    </lineage>
</organism>
<accession>A0ABP9BFA4</accession>
<evidence type="ECO:0000256" key="1">
    <source>
        <dbReference type="ARBA" id="ARBA00007665"/>
    </source>
</evidence>
<dbReference type="PROSITE" id="PS00910">
    <property type="entry name" value="UPF0029"/>
    <property type="match status" value="1"/>
</dbReference>
<sequence>MNLFEDTYKTIEQATEGLYKDKGSKFIAYAYPFRDATDLKQVITEMKSLHPKARHHCWAYRLTTDRSIFRLNDDGEPSGTAGRPILNVLLSQDLTNIIVVVVRYFGGTLLGVPGLINAYKSATQDAINQANIITRTVNDVYEVHVEYPQLNELMRVVKDEELTLLEQHFDNECSLVFEIRQSRVNQTLGQLQRLENVKVKYLKSV</sequence>
<dbReference type="PANTHER" id="PTHR16301:SF20">
    <property type="entry name" value="IMPACT FAMILY MEMBER YIGZ"/>
    <property type="match status" value="1"/>
</dbReference>
<dbReference type="RefSeq" id="WP_345231941.1">
    <property type="nucleotide sequence ID" value="NZ_BAABIQ010000035.1"/>
</dbReference>
<name>A0ABP9BFA4_9SPHI</name>
<dbReference type="InterPro" id="IPR001498">
    <property type="entry name" value="Impact_N"/>
</dbReference>
<dbReference type="InterPro" id="IPR023582">
    <property type="entry name" value="Impact"/>
</dbReference>
<dbReference type="InterPro" id="IPR015796">
    <property type="entry name" value="Impact_YigZ-like"/>
</dbReference>
<dbReference type="SUPFAM" id="SSF54211">
    <property type="entry name" value="Ribosomal protein S5 domain 2-like"/>
    <property type="match status" value="1"/>
</dbReference>
<gene>
    <name evidence="3" type="ORF">GCM10023231_23100</name>
</gene>
<evidence type="ECO:0000259" key="2">
    <source>
        <dbReference type="Pfam" id="PF01205"/>
    </source>
</evidence>
<evidence type="ECO:0000313" key="4">
    <source>
        <dbReference type="Proteomes" id="UP001501411"/>
    </source>
</evidence>
<dbReference type="InterPro" id="IPR020569">
    <property type="entry name" value="UPF0029_Impact_CS"/>
</dbReference>
<dbReference type="Pfam" id="PF01205">
    <property type="entry name" value="Impact_N"/>
    <property type="match status" value="1"/>
</dbReference>
<comment type="similarity">
    <text evidence="1">Belongs to the IMPACT family.</text>
</comment>
<dbReference type="Proteomes" id="UP001501411">
    <property type="component" value="Unassembled WGS sequence"/>
</dbReference>
<evidence type="ECO:0000313" key="3">
    <source>
        <dbReference type="EMBL" id="GAA4794127.1"/>
    </source>
</evidence>
<proteinExistence type="inferred from homology"/>
<reference evidence="4" key="1">
    <citation type="journal article" date="2019" name="Int. J. Syst. Evol. Microbiol.">
        <title>The Global Catalogue of Microorganisms (GCM) 10K type strain sequencing project: providing services to taxonomists for standard genome sequencing and annotation.</title>
        <authorList>
            <consortium name="The Broad Institute Genomics Platform"/>
            <consortium name="The Broad Institute Genome Sequencing Center for Infectious Disease"/>
            <person name="Wu L."/>
            <person name="Ma J."/>
        </authorList>
    </citation>
    <scope>NUCLEOTIDE SEQUENCE [LARGE SCALE GENOMIC DNA]</scope>
    <source>
        <strain evidence="4">JCM 18200</strain>
    </source>
</reference>
<dbReference type="EMBL" id="BAABIQ010000035">
    <property type="protein sequence ID" value="GAA4794127.1"/>
    <property type="molecule type" value="Genomic_DNA"/>
</dbReference>
<comment type="caution">
    <text evidence="3">The sequence shown here is derived from an EMBL/GenBank/DDBJ whole genome shotgun (WGS) entry which is preliminary data.</text>
</comment>
<dbReference type="Gene3D" id="3.30.230.30">
    <property type="entry name" value="Impact, N-terminal domain"/>
    <property type="match status" value="1"/>
</dbReference>
<feature type="domain" description="Impact N-terminal" evidence="2">
    <location>
        <begin position="22"/>
        <end position="127"/>
    </location>
</feature>
<dbReference type="InterPro" id="IPR020568">
    <property type="entry name" value="Ribosomal_Su5_D2-typ_SF"/>
</dbReference>